<protein>
    <submittedName>
        <fullName evidence="2">2-hydroxyacyl-CoA dehydratase</fullName>
    </submittedName>
</protein>
<dbReference type="AlphaFoldDB" id="A0A7C3Z3D0"/>
<name>A0A7C3Z3D0_UNCW3</name>
<comment type="similarity">
    <text evidence="1">Belongs to the FldB/FldC dehydratase alpha/beta subunit family.</text>
</comment>
<dbReference type="Pfam" id="PF06050">
    <property type="entry name" value="HGD-D"/>
    <property type="match status" value="1"/>
</dbReference>
<dbReference type="InterPro" id="IPR010327">
    <property type="entry name" value="FldB/FldC_alpha/beta"/>
</dbReference>
<dbReference type="Gene3D" id="3.40.50.11900">
    <property type="match status" value="1"/>
</dbReference>
<dbReference type="PANTHER" id="PTHR30548:SF2">
    <property type="entry name" value="2-HYDROXYACYL-COA DEHYDRATASE,D-COMPONENT"/>
    <property type="match status" value="1"/>
</dbReference>
<organism evidence="2">
    <name type="scientific">candidate division WOR-3 bacterium</name>
    <dbReference type="NCBI Taxonomy" id="2052148"/>
    <lineage>
        <taxon>Bacteria</taxon>
        <taxon>Bacteria division WOR-3</taxon>
    </lineage>
</organism>
<dbReference type="EMBL" id="DTMQ01000037">
    <property type="protein sequence ID" value="HGE99478.1"/>
    <property type="molecule type" value="Genomic_DNA"/>
</dbReference>
<proteinExistence type="inferred from homology"/>
<evidence type="ECO:0000313" key="2">
    <source>
        <dbReference type="EMBL" id="HGE99478.1"/>
    </source>
</evidence>
<comment type="caution">
    <text evidence="2">The sequence shown here is derived from an EMBL/GenBank/DDBJ whole genome shotgun (WGS) entry which is preliminary data.</text>
</comment>
<sequence>MEDFPPKKITLAEWSAQFRKIPDSLIKNFYYYGNPDWGRYLSPPATFMVYGARELSKLKFDNSISCLRLWGFVFNESERLFRAQQIGKKVIATMGDLGIIPIIVSAFPESVPFYPECFWWTPFYNESNVLFDQAGELGVPEASCFSKAVVSAFYKKAYFPRPHLIIASTGASCDDYSCIMQIIADFDCQPFWVEIPLRRKGKEEKFVEYLTTEYYRVWQKLEEIFGKNEISTLTETIKRMNRLRKMVKELQEMVHTAPIAPLPALEMMVIEFGNLDGYGNFGEWEKIVADVLKTVEKRVKEKVGVLKEEAIPIAWVTPSADPILLNLMEDLGCRVVATEYLINQASVLIEEGEPFSSLARAFLSASLIGQTKERVGRIKEEIKKGKVRGVLITNVLGASHCALETRLIEAELKDVPVLAIDVPKPKGITEAIKNRLWAFIETIR</sequence>
<gene>
    <name evidence="2" type="ORF">ENX07_05350</name>
</gene>
<evidence type="ECO:0000256" key="1">
    <source>
        <dbReference type="ARBA" id="ARBA00005806"/>
    </source>
</evidence>
<reference evidence="2" key="1">
    <citation type="journal article" date="2020" name="mSystems">
        <title>Genome- and Community-Level Interaction Insights into Carbon Utilization and Element Cycling Functions of Hydrothermarchaeota in Hydrothermal Sediment.</title>
        <authorList>
            <person name="Zhou Z."/>
            <person name="Liu Y."/>
            <person name="Xu W."/>
            <person name="Pan J."/>
            <person name="Luo Z.H."/>
            <person name="Li M."/>
        </authorList>
    </citation>
    <scope>NUCLEOTIDE SEQUENCE [LARGE SCALE GENOMIC DNA]</scope>
    <source>
        <strain evidence="2">SpSt-906</strain>
    </source>
</reference>
<accession>A0A7C3Z3D0</accession>
<dbReference type="PANTHER" id="PTHR30548">
    <property type="entry name" value="2-HYDROXYGLUTARYL-COA DEHYDRATASE, D-COMPONENT-RELATED"/>
    <property type="match status" value="1"/>
</dbReference>